<protein>
    <submittedName>
        <fullName evidence="5">Glycerate kinase</fullName>
    </submittedName>
</protein>
<dbReference type="PANTHER" id="PTHR21599:SF0">
    <property type="entry name" value="GLYCERATE KINASE"/>
    <property type="match status" value="1"/>
</dbReference>
<evidence type="ECO:0000256" key="2">
    <source>
        <dbReference type="ARBA" id="ARBA00022679"/>
    </source>
</evidence>
<dbReference type="PANTHER" id="PTHR21599">
    <property type="entry name" value="GLYCERATE KINASE"/>
    <property type="match status" value="1"/>
</dbReference>
<evidence type="ECO:0000256" key="3">
    <source>
        <dbReference type="ARBA" id="ARBA00022777"/>
    </source>
</evidence>
<dbReference type="Gene3D" id="3.90.1510.10">
    <property type="entry name" value="Glycerate kinase, domain 2"/>
    <property type="match status" value="1"/>
</dbReference>
<keyword evidence="3 4" id="KW-0418">Kinase</keyword>
<dbReference type="EMBL" id="QPJD01000005">
    <property type="protein sequence ID" value="RCW48903.1"/>
    <property type="molecule type" value="Genomic_DNA"/>
</dbReference>
<dbReference type="Gene3D" id="3.40.50.10350">
    <property type="entry name" value="Glycerate kinase, domain 1"/>
    <property type="match status" value="1"/>
</dbReference>
<comment type="similarity">
    <text evidence="1 4">Belongs to the glycerate kinase type-1 family.</text>
</comment>
<evidence type="ECO:0000313" key="6">
    <source>
        <dbReference type="Proteomes" id="UP000252415"/>
    </source>
</evidence>
<dbReference type="PIRSF" id="PIRSF006078">
    <property type="entry name" value="GlxK"/>
    <property type="match status" value="1"/>
</dbReference>
<gene>
    <name evidence="5" type="ORF">DFP97_10587</name>
</gene>
<dbReference type="GO" id="GO:0008887">
    <property type="term" value="F:glycerate kinase activity"/>
    <property type="evidence" value="ECO:0007669"/>
    <property type="project" value="UniProtKB-UniRule"/>
</dbReference>
<dbReference type="OrthoDB" id="9774290at2"/>
<dbReference type="NCBIfam" id="TIGR00045">
    <property type="entry name" value="glycerate kinase"/>
    <property type="match status" value="1"/>
</dbReference>
<evidence type="ECO:0000256" key="4">
    <source>
        <dbReference type="PIRNR" id="PIRNR006078"/>
    </source>
</evidence>
<organism evidence="5 6">
    <name type="scientific">Paenibacillus prosopidis</name>
    <dbReference type="NCBI Taxonomy" id="630520"/>
    <lineage>
        <taxon>Bacteria</taxon>
        <taxon>Bacillati</taxon>
        <taxon>Bacillota</taxon>
        <taxon>Bacilli</taxon>
        <taxon>Bacillales</taxon>
        <taxon>Paenibacillaceae</taxon>
        <taxon>Paenibacillus</taxon>
    </lineage>
</organism>
<dbReference type="GO" id="GO:0031388">
    <property type="term" value="P:organic acid phosphorylation"/>
    <property type="evidence" value="ECO:0007669"/>
    <property type="project" value="UniProtKB-UniRule"/>
</dbReference>
<dbReference type="InterPro" id="IPR036129">
    <property type="entry name" value="Glycerate_kinase_sf"/>
</dbReference>
<name>A0A368W578_9BACL</name>
<sequence length="381" mass="39834">MKILVAPNSYKGCLHAYEVAEFMEQGILEAFPQAEVHKMAVADGGEGTVKAIIGAIGGRLHEVKVTGPLGNPVKADIGLMKEGHTAVIEAASASGLTLVPKERLNPMLTTTYGTGQLIKEALELGCRKLIIGIGGSATNDGGVGMAQALGARFLNKDGENIGYGGGELESICRIDLSDMDPRIAECEFIIASDVTNPLCGENGASAVFGPQKGATPEMVRSLDNGLLHLSRVIESELGKDIANLQGAGAAGGLGGGLMAFLPGKMARGIDIVLEAADFENRVQQMDFVITGEGHTDHQTSFGKTPVGIARLAKKFNVPVICISGGITSDVQGLYEQGINVIVGVAQRPMTLEEAMIHAPALIRHAVSSVIRTLMITMRPEA</sequence>
<dbReference type="InterPro" id="IPR018197">
    <property type="entry name" value="Glycerate_kinase_RE-like"/>
</dbReference>
<reference evidence="5 6" key="1">
    <citation type="submission" date="2018-07" db="EMBL/GenBank/DDBJ databases">
        <title>Genomic Encyclopedia of Type Strains, Phase III (KMG-III): the genomes of soil and plant-associated and newly described type strains.</title>
        <authorList>
            <person name="Whitman W."/>
        </authorList>
    </citation>
    <scope>NUCLEOTIDE SEQUENCE [LARGE SCALE GENOMIC DNA]</scope>
    <source>
        <strain evidence="5 6">CECT 7506</strain>
    </source>
</reference>
<dbReference type="Proteomes" id="UP000252415">
    <property type="component" value="Unassembled WGS sequence"/>
</dbReference>
<dbReference type="AlphaFoldDB" id="A0A368W578"/>
<dbReference type="InterPro" id="IPR004381">
    <property type="entry name" value="Glycerate_kinase"/>
</dbReference>
<comment type="caution">
    <text evidence="5">The sequence shown here is derived from an EMBL/GenBank/DDBJ whole genome shotgun (WGS) entry which is preliminary data.</text>
</comment>
<dbReference type="SUPFAM" id="SSF110738">
    <property type="entry name" value="Glycerate kinase I"/>
    <property type="match status" value="1"/>
</dbReference>
<dbReference type="Pfam" id="PF02595">
    <property type="entry name" value="Gly_kinase"/>
    <property type="match status" value="1"/>
</dbReference>
<evidence type="ECO:0000256" key="1">
    <source>
        <dbReference type="ARBA" id="ARBA00006284"/>
    </source>
</evidence>
<proteinExistence type="inferred from homology"/>
<evidence type="ECO:0000313" key="5">
    <source>
        <dbReference type="EMBL" id="RCW48903.1"/>
    </source>
</evidence>
<keyword evidence="6" id="KW-1185">Reference proteome</keyword>
<accession>A0A368W578</accession>
<dbReference type="InterPro" id="IPR018193">
    <property type="entry name" value="Glyc_kinase_flavodox-like_fold"/>
</dbReference>
<keyword evidence="2 4" id="KW-0808">Transferase</keyword>